<dbReference type="Proteomes" id="UP000023430">
    <property type="component" value="Unassembled WGS sequence"/>
</dbReference>
<dbReference type="GO" id="GO:0004175">
    <property type="term" value="F:endopeptidase activity"/>
    <property type="evidence" value="ECO:0007669"/>
    <property type="project" value="UniProtKB-ARBA"/>
</dbReference>
<dbReference type="InterPro" id="IPR003675">
    <property type="entry name" value="Rce1/LyrA-like_dom"/>
</dbReference>
<feature type="transmembrane region" description="Helical" evidence="1">
    <location>
        <begin position="87"/>
        <end position="105"/>
    </location>
</feature>
<feature type="transmembrane region" description="Helical" evidence="1">
    <location>
        <begin position="16"/>
        <end position="38"/>
    </location>
</feature>
<feature type="domain" description="CAAX prenyl protease 2/Lysostaphin resistance protein A-like" evidence="2">
    <location>
        <begin position="134"/>
        <end position="220"/>
    </location>
</feature>
<feature type="transmembrane region" description="Helical" evidence="1">
    <location>
        <begin position="126"/>
        <end position="147"/>
    </location>
</feature>
<sequence>MTPVNHVSRSLEPPSLSAIGIGISVYYLLLSWTTLVAGDTGSDRLVLHGIIGSFGGGVAGLGGFAAVYFLRSRSLFALGVRPVRAQWIIPAIALGIAGYGVSLIVQHVSGVSGQLVDDPQPTLRASVQAGLMPFVLSFIGGAILTPIGEEFLFRGVVANALNRYGAWAGVGLSALIFGIVHGSGMTLLLAITIGLLSGMLFRTTGSVWPSVGLHATYNGMHSMAYAFS</sequence>
<evidence type="ECO:0000313" key="3">
    <source>
        <dbReference type="EMBL" id="ETX26978.1"/>
    </source>
</evidence>
<reference evidence="3 4" key="1">
    <citation type="submission" date="2014-01" db="EMBL/GenBank/DDBJ databases">
        <title>Roseivivax isoporae LMG 25204 Genome Sequencing.</title>
        <authorList>
            <person name="Lai Q."/>
            <person name="Li G."/>
            <person name="Shao Z."/>
        </authorList>
    </citation>
    <scope>NUCLEOTIDE SEQUENCE [LARGE SCALE GENOMIC DNA]</scope>
    <source>
        <strain evidence="3 4">LMG 25204</strain>
    </source>
</reference>
<dbReference type="STRING" id="1449351.RISW2_17330"/>
<dbReference type="PANTHER" id="PTHR36435:SF1">
    <property type="entry name" value="CAAX AMINO TERMINAL PROTEASE FAMILY PROTEIN"/>
    <property type="match status" value="1"/>
</dbReference>
<name>X7F2M2_9RHOB</name>
<evidence type="ECO:0000259" key="2">
    <source>
        <dbReference type="Pfam" id="PF02517"/>
    </source>
</evidence>
<dbReference type="GO" id="GO:0080120">
    <property type="term" value="P:CAAX-box protein maturation"/>
    <property type="evidence" value="ECO:0007669"/>
    <property type="project" value="UniProtKB-ARBA"/>
</dbReference>
<dbReference type="Pfam" id="PF02517">
    <property type="entry name" value="Rce1-like"/>
    <property type="match status" value="1"/>
</dbReference>
<keyword evidence="1" id="KW-0472">Membrane</keyword>
<proteinExistence type="predicted"/>
<organism evidence="3 4">
    <name type="scientific">Roseivivax isoporae LMG 25204</name>
    <dbReference type="NCBI Taxonomy" id="1449351"/>
    <lineage>
        <taxon>Bacteria</taxon>
        <taxon>Pseudomonadati</taxon>
        <taxon>Pseudomonadota</taxon>
        <taxon>Alphaproteobacteria</taxon>
        <taxon>Rhodobacterales</taxon>
        <taxon>Roseobacteraceae</taxon>
        <taxon>Roseivivax</taxon>
    </lineage>
</organism>
<dbReference type="EMBL" id="JAME01000046">
    <property type="protein sequence ID" value="ETX26978.1"/>
    <property type="molecule type" value="Genomic_DNA"/>
</dbReference>
<dbReference type="InterPro" id="IPR052710">
    <property type="entry name" value="CAAX_protease"/>
</dbReference>
<dbReference type="PANTHER" id="PTHR36435">
    <property type="entry name" value="SLR1288 PROTEIN"/>
    <property type="match status" value="1"/>
</dbReference>
<feature type="transmembrane region" description="Helical" evidence="1">
    <location>
        <begin position="45"/>
        <end position="67"/>
    </location>
</feature>
<keyword evidence="4" id="KW-1185">Reference proteome</keyword>
<dbReference type="RefSeq" id="WP_051492208.1">
    <property type="nucleotide sequence ID" value="NZ_JAME01000046.1"/>
</dbReference>
<evidence type="ECO:0000313" key="4">
    <source>
        <dbReference type="Proteomes" id="UP000023430"/>
    </source>
</evidence>
<comment type="caution">
    <text evidence="3">The sequence shown here is derived from an EMBL/GenBank/DDBJ whole genome shotgun (WGS) entry which is preliminary data.</text>
</comment>
<evidence type="ECO:0000256" key="1">
    <source>
        <dbReference type="SAM" id="Phobius"/>
    </source>
</evidence>
<keyword evidence="1" id="KW-1133">Transmembrane helix</keyword>
<dbReference type="OrthoDB" id="193898at2"/>
<dbReference type="AlphaFoldDB" id="X7F2M2"/>
<dbReference type="PATRIC" id="fig|1449351.3.peg.4141"/>
<protein>
    <recommendedName>
        <fullName evidence="2">CAAX prenyl protease 2/Lysostaphin resistance protein A-like domain-containing protein</fullName>
    </recommendedName>
</protein>
<dbReference type="eggNOG" id="COG1266">
    <property type="taxonomic scope" value="Bacteria"/>
</dbReference>
<feature type="transmembrane region" description="Helical" evidence="1">
    <location>
        <begin position="167"/>
        <end position="196"/>
    </location>
</feature>
<keyword evidence="1" id="KW-0812">Transmembrane</keyword>
<accession>X7F2M2</accession>
<gene>
    <name evidence="3" type="ORF">RISW2_17330</name>
</gene>